<protein>
    <submittedName>
        <fullName evidence="1">Uncharacterized protein</fullName>
    </submittedName>
</protein>
<accession>A0A916TUR3</accession>
<name>A0A916TUR3_9SPHN</name>
<organism evidence="1 2">
    <name type="scientific">Novosphingobium endophyticum</name>
    <dbReference type="NCBI Taxonomy" id="1955250"/>
    <lineage>
        <taxon>Bacteria</taxon>
        <taxon>Pseudomonadati</taxon>
        <taxon>Pseudomonadota</taxon>
        <taxon>Alphaproteobacteria</taxon>
        <taxon>Sphingomonadales</taxon>
        <taxon>Sphingomonadaceae</taxon>
        <taxon>Novosphingobium</taxon>
    </lineage>
</organism>
<keyword evidence="2" id="KW-1185">Reference proteome</keyword>
<dbReference type="AlphaFoldDB" id="A0A916TUR3"/>
<reference evidence="1" key="2">
    <citation type="submission" date="2020-09" db="EMBL/GenBank/DDBJ databases">
        <authorList>
            <person name="Sun Q."/>
            <person name="Zhou Y."/>
        </authorList>
    </citation>
    <scope>NUCLEOTIDE SEQUENCE</scope>
    <source>
        <strain evidence="1">CGMCC 1.15095</strain>
    </source>
</reference>
<gene>
    <name evidence="1" type="ORF">GCM10011494_33460</name>
</gene>
<comment type="caution">
    <text evidence="1">The sequence shown here is derived from an EMBL/GenBank/DDBJ whole genome shotgun (WGS) entry which is preliminary data.</text>
</comment>
<dbReference type="SUPFAM" id="SSF56112">
    <property type="entry name" value="Protein kinase-like (PK-like)"/>
    <property type="match status" value="1"/>
</dbReference>
<sequence length="389" mass="43763">MTCATRFEDCPGGSTGKKVFLSVEYERPQPGLHEHLFVKFSRDFSDPIRDDRGKHEMKGEVLLAQLARAADFPVRVPRPYFADYEAASHTGIVITERVFFGEGGLEVHHKKSHDFEIAEPVDHYKAILTALARLAGAHRAGKLSGDIEQMFPYDPAIAAASIPIAYSEAEVRERIRRFGALAERSPQLFPRNLHDPEFYAKLEREVGRFLDHEAAIGAFLQGDPDFIALCHWNANIDNAFFWHDERGTLQCGLMDWGRANQQNVAFALWGCLCAAHLDVWNHHIDDLLEHFIAEYHAHGGPRLSLADLRLHLVLYATIMGLSYFIDSPARIAQRLPEALDATGPLDPVFARSDTARNQLHISTVVLSLWRRHSLGDSVDRLLERTSGAQ</sequence>
<dbReference type="InterPro" id="IPR011009">
    <property type="entry name" value="Kinase-like_dom_sf"/>
</dbReference>
<dbReference type="Proteomes" id="UP000608154">
    <property type="component" value="Unassembled WGS sequence"/>
</dbReference>
<reference evidence="1" key="1">
    <citation type="journal article" date="2014" name="Int. J. Syst. Evol. Microbiol.">
        <title>Complete genome sequence of Corynebacterium casei LMG S-19264T (=DSM 44701T), isolated from a smear-ripened cheese.</title>
        <authorList>
            <consortium name="US DOE Joint Genome Institute (JGI-PGF)"/>
            <person name="Walter F."/>
            <person name="Albersmeier A."/>
            <person name="Kalinowski J."/>
            <person name="Ruckert C."/>
        </authorList>
    </citation>
    <scope>NUCLEOTIDE SEQUENCE</scope>
    <source>
        <strain evidence="1">CGMCC 1.15095</strain>
    </source>
</reference>
<proteinExistence type="predicted"/>
<evidence type="ECO:0000313" key="2">
    <source>
        <dbReference type="Proteomes" id="UP000608154"/>
    </source>
</evidence>
<dbReference type="EMBL" id="BMHK01000031">
    <property type="protein sequence ID" value="GGC11964.1"/>
    <property type="molecule type" value="Genomic_DNA"/>
</dbReference>
<evidence type="ECO:0000313" key="1">
    <source>
        <dbReference type="EMBL" id="GGC11964.1"/>
    </source>
</evidence>